<evidence type="ECO:0000259" key="15">
    <source>
        <dbReference type="PROSITE" id="PS51195"/>
    </source>
</evidence>
<keyword evidence="4" id="KW-0547">Nucleotide-binding</keyword>
<keyword evidence="5" id="KW-0378">Hydrolase</keyword>
<evidence type="ECO:0000256" key="4">
    <source>
        <dbReference type="ARBA" id="ARBA00022741"/>
    </source>
</evidence>
<dbReference type="PROSITE" id="PS51192">
    <property type="entry name" value="HELICASE_ATP_BIND_1"/>
    <property type="match status" value="1"/>
</dbReference>
<dbReference type="GO" id="GO:0016787">
    <property type="term" value="F:hydrolase activity"/>
    <property type="evidence" value="ECO:0007669"/>
    <property type="project" value="UniProtKB-KW"/>
</dbReference>
<evidence type="ECO:0000256" key="1">
    <source>
        <dbReference type="ARBA" id="ARBA00004123"/>
    </source>
</evidence>
<dbReference type="Proteomes" id="UP000199727">
    <property type="component" value="Unassembled WGS sequence"/>
</dbReference>
<dbReference type="PROSITE" id="PS51194">
    <property type="entry name" value="HELICASE_CTER"/>
    <property type="match status" value="1"/>
</dbReference>
<feature type="short sequence motif" description="Q motif" evidence="11">
    <location>
        <begin position="204"/>
        <end position="232"/>
    </location>
</feature>
<protein>
    <recommendedName>
        <fullName evidence="2">RNA helicase</fullName>
        <ecNumber evidence="2">3.6.4.13</ecNumber>
    </recommendedName>
</protein>
<evidence type="ECO:0000256" key="2">
    <source>
        <dbReference type="ARBA" id="ARBA00012552"/>
    </source>
</evidence>
<feature type="region of interest" description="Disordered" evidence="12">
    <location>
        <begin position="729"/>
        <end position="807"/>
    </location>
</feature>
<evidence type="ECO:0000259" key="14">
    <source>
        <dbReference type="PROSITE" id="PS51194"/>
    </source>
</evidence>
<evidence type="ECO:0000256" key="8">
    <source>
        <dbReference type="ARBA" id="ARBA00022884"/>
    </source>
</evidence>
<keyword evidence="6 16" id="KW-0347">Helicase</keyword>
<dbReference type="InterPro" id="IPR011545">
    <property type="entry name" value="DEAD/DEAH_box_helicase_dom"/>
</dbReference>
<feature type="compositionally biased region" description="Acidic residues" evidence="12">
    <location>
        <begin position="151"/>
        <end position="165"/>
    </location>
</feature>
<keyword evidence="7" id="KW-0067">ATP-binding</keyword>
<dbReference type="InterPro" id="IPR001650">
    <property type="entry name" value="Helicase_C-like"/>
</dbReference>
<dbReference type="CDD" id="cd18787">
    <property type="entry name" value="SF2_C_DEAD"/>
    <property type="match status" value="1"/>
</dbReference>
<dbReference type="PROSITE" id="PS00039">
    <property type="entry name" value="DEAD_ATP_HELICASE"/>
    <property type="match status" value="1"/>
</dbReference>
<evidence type="ECO:0000256" key="6">
    <source>
        <dbReference type="ARBA" id="ARBA00022806"/>
    </source>
</evidence>
<dbReference type="CDD" id="cd17947">
    <property type="entry name" value="DEADc_DDX27"/>
    <property type="match status" value="1"/>
</dbReference>
<dbReference type="InterPro" id="IPR014014">
    <property type="entry name" value="RNA_helicase_DEAD_Q_motif"/>
</dbReference>
<dbReference type="PROSITE" id="PS51195">
    <property type="entry name" value="Q_MOTIF"/>
    <property type="match status" value="1"/>
</dbReference>
<dbReference type="GO" id="GO:0005829">
    <property type="term" value="C:cytosol"/>
    <property type="evidence" value="ECO:0007669"/>
    <property type="project" value="TreeGrafter"/>
</dbReference>
<feature type="domain" description="DEAD-box RNA helicase Q" evidence="15">
    <location>
        <begin position="204"/>
        <end position="232"/>
    </location>
</feature>
<keyword evidence="8" id="KW-0694">RNA-binding</keyword>
<dbReference type="InterPro" id="IPR000629">
    <property type="entry name" value="RNA-helicase_DEAD-box_CS"/>
</dbReference>
<dbReference type="PANTHER" id="PTHR47959:SF1">
    <property type="entry name" value="ATP-DEPENDENT RNA HELICASE DBPA"/>
    <property type="match status" value="1"/>
</dbReference>
<feature type="region of interest" description="Disordered" evidence="12">
    <location>
        <begin position="49"/>
        <end position="181"/>
    </location>
</feature>
<dbReference type="SMART" id="SM00487">
    <property type="entry name" value="DEXDc"/>
    <property type="match status" value="1"/>
</dbReference>
<comment type="catalytic activity">
    <reaction evidence="10">
        <text>ATP + H2O = ADP + phosphate + H(+)</text>
        <dbReference type="Rhea" id="RHEA:13065"/>
        <dbReference type="ChEBI" id="CHEBI:15377"/>
        <dbReference type="ChEBI" id="CHEBI:15378"/>
        <dbReference type="ChEBI" id="CHEBI:30616"/>
        <dbReference type="ChEBI" id="CHEBI:43474"/>
        <dbReference type="ChEBI" id="CHEBI:456216"/>
        <dbReference type="EC" id="3.6.4.13"/>
    </reaction>
</comment>
<evidence type="ECO:0000256" key="3">
    <source>
        <dbReference type="ARBA" id="ARBA00022517"/>
    </source>
</evidence>
<evidence type="ECO:0000256" key="7">
    <source>
        <dbReference type="ARBA" id="ARBA00022840"/>
    </source>
</evidence>
<dbReference type="GO" id="GO:0003724">
    <property type="term" value="F:RNA helicase activity"/>
    <property type="evidence" value="ECO:0007669"/>
    <property type="project" value="UniProtKB-EC"/>
</dbReference>
<dbReference type="AlphaFoldDB" id="A0A854QJU3"/>
<feature type="compositionally biased region" description="Acidic residues" evidence="12">
    <location>
        <begin position="122"/>
        <end position="143"/>
    </location>
</feature>
<feature type="compositionally biased region" description="Basic residues" evidence="12">
    <location>
        <begin position="796"/>
        <end position="807"/>
    </location>
</feature>
<keyword evidence="3" id="KW-0690">Ribosome biogenesis</keyword>
<dbReference type="EMBL" id="AMKT01000041">
    <property type="protein sequence ID" value="OXG21892.1"/>
    <property type="molecule type" value="Genomic_DNA"/>
</dbReference>
<dbReference type="InterPro" id="IPR050079">
    <property type="entry name" value="DEAD_box_RNA_helicase"/>
</dbReference>
<evidence type="ECO:0000256" key="10">
    <source>
        <dbReference type="ARBA" id="ARBA00047984"/>
    </source>
</evidence>
<evidence type="ECO:0000313" key="17">
    <source>
        <dbReference type="Proteomes" id="UP000199727"/>
    </source>
</evidence>
<dbReference type="EC" id="3.6.4.13" evidence="2"/>
<name>A0A854QJU3_CRYNE</name>
<sequence length="807" mass="88775">MADDFITTIESDDEVSNYGEPSALPKIKDDELDPDFQFDFGGGRSEGLDLWGGDEVQGVKKGNEPINVDDIIERKRGKPIRAFKDRKRKRDEDSTSEDGQAEEDEEEEGDSDDDSNAMSSGDSEEDEMDVDMSEGDGDEEDENGIERFESGDESEEEEDDYDEEGGNTIVDSDSESEEETAAEIARKDAFFSSDPTTTDPTLPSSFAAMNLSRPLLRALTSLQFTAPTPIQARAIPLALLGRDILGSAVTGSGKTAAFMVPILERLCYRDRGKGGAACRVLVLCPTRELAVQCEAVGKALAEKGGLDVRFALLVGGLSLNAQAHTLRTLPDILIATPGRLIDHLTNTPSFTLSALDVLVIDEADRMLEAGFTDELEEIIKACPRSRQTMLFSATMTDSVDELVKLSLDKPIRVFVDPKRNTAKGLTQEFVRIRSDDSRSPSLLALCKRTIREKCIIFFRSKALAHQMRIVFGLFGLKAAELHGNLTQEQGSLPSKYRIGVMLTSSQRLQALNDFKAGTVDYLLATDLASRGLDIKGVETVINYDMPGQLAQYTHRVGRTARAGRKGRSISLVGEADRKMLKAAIKQAEADQVRHRIIPSEAVTAVKEKLEGFKDDIQEILKEEKEEKLLRQADMEIKKGQNMVEHEAEIFSRPARTWFQSGKEKQASKSAGKDAYVGSFPSKGKSTEKEKEKLKRGKYDGLSRRVKRRKMAIEEDAADAAAARKTEMGIRAAKKNALPRKITEPQPRLEKAGKGKDKKKGKAKRVTGGKGSAFESEGKKSHEGMRAKPAKVNLEKGKKKGAKGKGRK</sequence>
<evidence type="ECO:0000259" key="13">
    <source>
        <dbReference type="PROSITE" id="PS51192"/>
    </source>
</evidence>
<feature type="domain" description="Helicase ATP-binding" evidence="13">
    <location>
        <begin position="235"/>
        <end position="413"/>
    </location>
</feature>
<evidence type="ECO:0000256" key="9">
    <source>
        <dbReference type="ARBA" id="ARBA00023242"/>
    </source>
</evidence>
<dbReference type="GO" id="GO:0005524">
    <property type="term" value="F:ATP binding"/>
    <property type="evidence" value="ECO:0007669"/>
    <property type="project" value="UniProtKB-KW"/>
</dbReference>
<comment type="caution">
    <text evidence="16">The sequence shown here is derived from an EMBL/GenBank/DDBJ whole genome shotgun (WGS) entry which is preliminary data.</text>
</comment>
<dbReference type="InterPro" id="IPR014001">
    <property type="entry name" value="Helicase_ATP-bd"/>
</dbReference>
<dbReference type="GO" id="GO:0042254">
    <property type="term" value="P:ribosome biogenesis"/>
    <property type="evidence" value="ECO:0007669"/>
    <property type="project" value="UniProtKB-KW"/>
</dbReference>
<feature type="compositionally biased region" description="Basic residues" evidence="12">
    <location>
        <begin position="755"/>
        <end position="766"/>
    </location>
</feature>
<feature type="compositionally biased region" description="Basic and acidic residues" evidence="12">
    <location>
        <begin position="740"/>
        <end position="754"/>
    </location>
</feature>
<evidence type="ECO:0000256" key="12">
    <source>
        <dbReference type="SAM" id="MobiDB-lite"/>
    </source>
</evidence>
<evidence type="ECO:0000313" key="16">
    <source>
        <dbReference type="EMBL" id="OXG21892.1"/>
    </source>
</evidence>
<dbReference type="OrthoDB" id="10259843at2759"/>
<dbReference type="GO" id="GO:0005634">
    <property type="term" value="C:nucleus"/>
    <property type="evidence" value="ECO:0007669"/>
    <property type="project" value="UniProtKB-SubCell"/>
</dbReference>
<gene>
    <name evidence="16" type="ORF">C361_03319</name>
</gene>
<dbReference type="Pfam" id="PF00271">
    <property type="entry name" value="Helicase_C"/>
    <property type="match status" value="1"/>
</dbReference>
<organism evidence="16 17">
    <name type="scientific">Cryptococcus neoformans Tu259-1</name>
    <dbReference type="NCBI Taxonomy" id="1230072"/>
    <lineage>
        <taxon>Eukaryota</taxon>
        <taxon>Fungi</taxon>
        <taxon>Dikarya</taxon>
        <taxon>Basidiomycota</taxon>
        <taxon>Agaricomycotina</taxon>
        <taxon>Tremellomycetes</taxon>
        <taxon>Tremellales</taxon>
        <taxon>Cryptococcaceae</taxon>
        <taxon>Cryptococcus</taxon>
        <taxon>Cryptococcus neoformans species complex</taxon>
    </lineage>
</organism>
<feature type="compositionally biased region" description="Acidic residues" evidence="12">
    <location>
        <begin position="94"/>
        <end position="115"/>
    </location>
</feature>
<comment type="subcellular location">
    <subcellularLocation>
        <location evidence="1">Nucleus</location>
    </subcellularLocation>
</comment>
<feature type="domain" description="Helicase C-terminal" evidence="14">
    <location>
        <begin position="424"/>
        <end position="609"/>
    </location>
</feature>
<evidence type="ECO:0000256" key="5">
    <source>
        <dbReference type="ARBA" id="ARBA00022801"/>
    </source>
</evidence>
<dbReference type="GO" id="GO:0003723">
    <property type="term" value="F:RNA binding"/>
    <property type="evidence" value="ECO:0007669"/>
    <property type="project" value="UniProtKB-KW"/>
</dbReference>
<dbReference type="GO" id="GO:0010467">
    <property type="term" value="P:gene expression"/>
    <property type="evidence" value="ECO:0007669"/>
    <property type="project" value="UniProtKB-ARBA"/>
</dbReference>
<feature type="compositionally biased region" description="Basic residues" evidence="12">
    <location>
        <begin position="75"/>
        <end position="89"/>
    </location>
</feature>
<accession>A0A854QJU3</accession>
<proteinExistence type="predicted"/>
<keyword evidence="9" id="KW-0539">Nucleus</keyword>
<feature type="region of interest" description="Disordered" evidence="12">
    <location>
        <begin position="659"/>
        <end position="704"/>
    </location>
</feature>
<feature type="compositionally biased region" description="Acidic residues" evidence="12">
    <location>
        <begin position="172"/>
        <end position="181"/>
    </location>
</feature>
<evidence type="ECO:0000256" key="11">
    <source>
        <dbReference type="PROSITE-ProRule" id="PRU00552"/>
    </source>
</evidence>
<feature type="compositionally biased region" description="Basic and acidic residues" evidence="12">
    <location>
        <begin position="775"/>
        <end position="785"/>
    </location>
</feature>
<feature type="compositionally biased region" description="Basic and acidic residues" evidence="12">
    <location>
        <begin position="684"/>
        <end position="702"/>
    </location>
</feature>
<feature type="region of interest" description="Disordered" evidence="12">
    <location>
        <begin position="1"/>
        <end position="33"/>
    </location>
</feature>
<dbReference type="SUPFAM" id="SSF52540">
    <property type="entry name" value="P-loop containing nucleoside triphosphate hydrolases"/>
    <property type="match status" value="2"/>
</dbReference>
<dbReference type="Gene3D" id="3.40.50.300">
    <property type="entry name" value="P-loop containing nucleotide triphosphate hydrolases"/>
    <property type="match status" value="2"/>
</dbReference>
<dbReference type="SMART" id="SM00490">
    <property type="entry name" value="HELICc"/>
    <property type="match status" value="1"/>
</dbReference>
<dbReference type="Pfam" id="PF00270">
    <property type="entry name" value="DEAD"/>
    <property type="match status" value="1"/>
</dbReference>
<dbReference type="InterPro" id="IPR027417">
    <property type="entry name" value="P-loop_NTPase"/>
</dbReference>
<dbReference type="PANTHER" id="PTHR47959">
    <property type="entry name" value="ATP-DEPENDENT RNA HELICASE RHLE-RELATED"/>
    <property type="match status" value="1"/>
</dbReference>
<reference evidence="16 17" key="1">
    <citation type="submission" date="2017-06" db="EMBL/GenBank/DDBJ databases">
        <title>Global population genomics of the pathogenic fungus Cryptococcus neoformans var. grubii.</title>
        <authorList>
            <person name="Cuomo C."/>
            <person name="Litvintseva A."/>
            <person name="Chen Y."/>
            <person name="Young S."/>
            <person name="Zeng Q."/>
            <person name="Chapman S."/>
            <person name="Gujja S."/>
            <person name="Saif S."/>
            <person name="Birren B."/>
        </authorList>
    </citation>
    <scope>NUCLEOTIDE SEQUENCE [LARGE SCALE GENOMIC DNA]</scope>
    <source>
        <strain evidence="16 17">Tu259-1</strain>
    </source>
</reference>